<reference evidence="15 16" key="1">
    <citation type="submission" date="2022-04" db="EMBL/GenBank/DDBJ databases">
        <title>Complete genome of Methanothermobacter tenebrarum strain RMAS.</title>
        <authorList>
            <person name="Nakamura K."/>
            <person name="Oshima K."/>
            <person name="Hattori M."/>
            <person name="Kamagata Y."/>
            <person name="Takamizawa K."/>
        </authorList>
    </citation>
    <scope>NUCLEOTIDE SEQUENCE [LARGE SCALE GENOMIC DNA]</scope>
    <source>
        <strain evidence="15 16">RMAS</strain>
    </source>
</reference>
<name>A0ABN6PAB6_9EURY</name>
<keyword evidence="9 12" id="KW-0368">Histidine biosynthesis</keyword>
<evidence type="ECO:0000256" key="11">
    <source>
        <dbReference type="ARBA" id="ARBA00030547"/>
    </source>
</evidence>
<evidence type="ECO:0000256" key="6">
    <source>
        <dbReference type="ARBA" id="ARBA00018464"/>
    </source>
</evidence>
<dbReference type="Proteomes" id="UP000831817">
    <property type="component" value="Chromosome"/>
</dbReference>
<comment type="subcellular location">
    <subcellularLocation>
        <location evidence="2 12 14">Cytoplasm</location>
    </subcellularLocation>
</comment>
<comment type="catalytic activity">
    <reaction evidence="1 12 14">
        <text>1-(5-phospho-beta-D-ribosyl)-5-[(5-phospho-beta-D-ribosylamino)methylideneamino]imidazole-4-carboxamide = 5-[(5-phospho-1-deoxy-D-ribulos-1-ylimino)methylamino]-1-(5-phospho-beta-D-ribosyl)imidazole-4-carboxamide</text>
        <dbReference type="Rhea" id="RHEA:15469"/>
        <dbReference type="ChEBI" id="CHEBI:58435"/>
        <dbReference type="ChEBI" id="CHEBI:58525"/>
        <dbReference type="EC" id="5.3.1.16"/>
    </reaction>
</comment>
<feature type="active site" description="Proton donor" evidence="12">
    <location>
        <position position="135"/>
    </location>
</feature>
<dbReference type="PANTHER" id="PTHR43090">
    <property type="entry name" value="1-(5-PHOSPHORIBOSYL)-5-[(5-PHOSPHORIBOSYLAMINO)METHYLIDENEAMINO] IMIDAZOLE-4-CARBOXAMIDE ISOMERASE"/>
    <property type="match status" value="1"/>
</dbReference>
<dbReference type="InterPro" id="IPR023016">
    <property type="entry name" value="HisA/PriA"/>
</dbReference>
<keyword evidence="16" id="KW-1185">Reference proteome</keyword>
<proteinExistence type="inferred from homology"/>
<dbReference type="SUPFAM" id="SSF51366">
    <property type="entry name" value="Ribulose-phoshate binding barrel"/>
    <property type="match status" value="1"/>
</dbReference>
<comment type="similarity">
    <text evidence="4 12 13">Belongs to the HisA/HisF family.</text>
</comment>
<sequence>MFPPDKMLIIPAVDIKDGKCVQLVQGVPGTEQVIIDDPIGAAMKWEKMGARTLHLIDLDGALGTGNNFHIIEEIVKSLPIPVQVGGGIRTREYARKLLDIGVRRIILGTVAVENPEMVKKLSREYGSDQIMVAVDSKDSKVLIKGWTKKTTMEAPSLARLFEKMGAGSILFTNVNVEGLLEGVDIKPLKEIIRAVKIPIIYSGGVTSTRDLELLKRTGVRGVVIGSALYKGKIDFKEALEYEDPL</sequence>
<evidence type="ECO:0000256" key="7">
    <source>
        <dbReference type="ARBA" id="ARBA00022490"/>
    </source>
</evidence>
<accession>A0ABN6PAB6</accession>
<gene>
    <name evidence="12" type="primary">hisA</name>
    <name evidence="15" type="ORF">MTTB_05340</name>
</gene>
<evidence type="ECO:0000313" key="15">
    <source>
        <dbReference type="EMBL" id="BDH79155.1"/>
    </source>
</evidence>
<organism evidence="15 16">
    <name type="scientific">Methanothermobacter tenebrarum</name>
    <dbReference type="NCBI Taxonomy" id="680118"/>
    <lineage>
        <taxon>Archaea</taxon>
        <taxon>Methanobacteriati</taxon>
        <taxon>Methanobacteriota</taxon>
        <taxon>Methanomada group</taxon>
        <taxon>Methanobacteria</taxon>
        <taxon>Methanobacteriales</taxon>
        <taxon>Methanobacteriaceae</taxon>
        <taxon>Methanothermobacter</taxon>
    </lineage>
</organism>
<dbReference type="Pfam" id="PF00977">
    <property type="entry name" value="His_biosynth"/>
    <property type="match status" value="1"/>
</dbReference>
<keyword evidence="10 12" id="KW-0413">Isomerase</keyword>
<evidence type="ECO:0000256" key="9">
    <source>
        <dbReference type="ARBA" id="ARBA00023102"/>
    </source>
</evidence>
<evidence type="ECO:0000313" key="16">
    <source>
        <dbReference type="Proteomes" id="UP000831817"/>
    </source>
</evidence>
<dbReference type="InterPro" id="IPR011060">
    <property type="entry name" value="RibuloseP-bd_barrel"/>
</dbReference>
<dbReference type="PANTHER" id="PTHR43090:SF7">
    <property type="entry name" value="1-(5-PHOSPHORIBOSYL)-5-[(5-PHOSPHORIBOSYLAMINO)METHYLIDENEAMINO] IMIDAZOLE-4-CARBOXAMIDE ISOMERASE"/>
    <property type="match status" value="1"/>
</dbReference>
<evidence type="ECO:0000256" key="8">
    <source>
        <dbReference type="ARBA" id="ARBA00022605"/>
    </source>
</evidence>
<dbReference type="CDD" id="cd04732">
    <property type="entry name" value="HisA"/>
    <property type="match status" value="1"/>
</dbReference>
<dbReference type="Gene3D" id="3.20.20.70">
    <property type="entry name" value="Aldolase class I"/>
    <property type="match status" value="1"/>
</dbReference>
<evidence type="ECO:0000256" key="5">
    <source>
        <dbReference type="ARBA" id="ARBA00012550"/>
    </source>
</evidence>
<evidence type="ECO:0000256" key="2">
    <source>
        <dbReference type="ARBA" id="ARBA00004496"/>
    </source>
</evidence>
<evidence type="ECO:0000256" key="1">
    <source>
        <dbReference type="ARBA" id="ARBA00000901"/>
    </source>
</evidence>
<dbReference type="NCBIfam" id="TIGR00007">
    <property type="entry name" value="1-(5-phosphoribosyl)-5-[(5-phosphoribosylamino)methylideneamino]imidazole-4-carboxamide isomerase"/>
    <property type="match status" value="1"/>
</dbReference>
<protein>
    <recommendedName>
        <fullName evidence="6 12">1-(5-phosphoribosyl)-5-[(5-phosphoribosylamino)methylideneamino] imidazole-4-carboxamide isomerase</fullName>
        <ecNumber evidence="5 12">5.3.1.16</ecNumber>
    </recommendedName>
    <alternativeName>
        <fullName evidence="11 12">Phosphoribosylformimino-5-aminoimidazole carboxamide ribotide isomerase</fullName>
    </alternativeName>
</protein>
<evidence type="ECO:0000256" key="12">
    <source>
        <dbReference type="HAMAP-Rule" id="MF_01014"/>
    </source>
</evidence>
<evidence type="ECO:0000256" key="3">
    <source>
        <dbReference type="ARBA" id="ARBA00005133"/>
    </source>
</evidence>
<dbReference type="GeneID" id="71965048"/>
<evidence type="ECO:0000256" key="14">
    <source>
        <dbReference type="RuleBase" id="RU003658"/>
    </source>
</evidence>
<evidence type="ECO:0000256" key="13">
    <source>
        <dbReference type="RuleBase" id="RU003657"/>
    </source>
</evidence>
<dbReference type="HAMAP" id="MF_01014">
    <property type="entry name" value="HisA"/>
    <property type="match status" value="1"/>
</dbReference>
<dbReference type="InterPro" id="IPR006062">
    <property type="entry name" value="His_biosynth"/>
</dbReference>
<dbReference type="EC" id="5.3.1.16" evidence="5 12"/>
<feature type="active site" description="Proton acceptor" evidence="12">
    <location>
        <position position="14"/>
    </location>
</feature>
<dbReference type="RefSeq" id="WP_248564994.1">
    <property type="nucleotide sequence ID" value="NZ_AP025698.1"/>
</dbReference>
<dbReference type="NCBIfam" id="NF010112">
    <property type="entry name" value="PRK13585.1"/>
    <property type="match status" value="1"/>
</dbReference>
<evidence type="ECO:0000256" key="4">
    <source>
        <dbReference type="ARBA" id="ARBA00009667"/>
    </source>
</evidence>
<dbReference type="InterPro" id="IPR044524">
    <property type="entry name" value="Isoase_HisA-like"/>
</dbReference>
<dbReference type="InterPro" id="IPR006063">
    <property type="entry name" value="HisA_bact_arch"/>
</dbReference>
<keyword evidence="8 12" id="KW-0028">Amino-acid biosynthesis</keyword>
<dbReference type="EMBL" id="AP025698">
    <property type="protein sequence ID" value="BDH79155.1"/>
    <property type="molecule type" value="Genomic_DNA"/>
</dbReference>
<keyword evidence="7 12" id="KW-0963">Cytoplasm</keyword>
<evidence type="ECO:0000256" key="10">
    <source>
        <dbReference type="ARBA" id="ARBA00023235"/>
    </source>
</evidence>
<comment type="pathway">
    <text evidence="3 12 14">Amino-acid biosynthesis; L-histidine biosynthesis; L-histidine from 5-phospho-alpha-D-ribose 1-diphosphate: step 4/9.</text>
</comment>
<dbReference type="InterPro" id="IPR013785">
    <property type="entry name" value="Aldolase_TIM"/>
</dbReference>
<dbReference type="GO" id="GO:0016853">
    <property type="term" value="F:isomerase activity"/>
    <property type="evidence" value="ECO:0007669"/>
    <property type="project" value="UniProtKB-KW"/>
</dbReference>